<evidence type="ECO:0000256" key="4">
    <source>
        <dbReference type="ARBA" id="ARBA00022692"/>
    </source>
</evidence>
<evidence type="ECO:0000256" key="1">
    <source>
        <dbReference type="ARBA" id="ARBA00004162"/>
    </source>
</evidence>
<dbReference type="EMBL" id="QZEI01000033">
    <property type="protein sequence ID" value="RLV59485.1"/>
    <property type="molecule type" value="Genomic_DNA"/>
</dbReference>
<evidence type="ECO:0000256" key="6">
    <source>
        <dbReference type="ARBA" id="ARBA00023136"/>
    </source>
</evidence>
<dbReference type="InterPro" id="IPR047695">
    <property type="entry name" value="T4SS_VirB10/PtlG"/>
</dbReference>
<dbReference type="InterPro" id="IPR005498">
    <property type="entry name" value="T4SS_VirB10/TraB/TrbI"/>
</dbReference>
<dbReference type="Proteomes" id="UP000281474">
    <property type="component" value="Unassembled WGS sequence"/>
</dbReference>
<keyword evidence="3" id="KW-1003">Cell membrane</keyword>
<dbReference type="AlphaFoldDB" id="A0A3L8PVP7"/>
<dbReference type="NCBIfam" id="NF038091">
    <property type="entry name" value="T4SS_VirB10"/>
    <property type="match status" value="1"/>
</dbReference>
<evidence type="ECO:0000313" key="10">
    <source>
        <dbReference type="Proteomes" id="UP000281474"/>
    </source>
</evidence>
<evidence type="ECO:0000256" key="3">
    <source>
        <dbReference type="ARBA" id="ARBA00022475"/>
    </source>
</evidence>
<evidence type="ECO:0000256" key="8">
    <source>
        <dbReference type="SAM" id="Phobius"/>
    </source>
</evidence>
<keyword evidence="6 8" id="KW-0472">Membrane</keyword>
<protein>
    <submittedName>
        <fullName evidence="9">TrbI/VirB10 family protein</fullName>
    </submittedName>
</protein>
<proteinExistence type="inferred from homology"/>
<sequence length="407" mass="44302">MQSSQQAIKKHSSHKCSELLKGVEVRMAEQHTNQEPELSSTPVPELGNRVNSNSWLTKAVMIIIAGLMIVLLVAINGGFSHAKSDTSSAQHHYTIADHLGAPPEPDMHSKPTKTTASTSNKSSIIHTGQLDEPNSPQFGHLARLSGQKKTLTPQQRKQLDGLLVLNNGSQQETQNQIQQQDPLPDINQAQPDKHSLNQQLQATKIQGSIASRIIDPNLFITKGAFLDCILETAISSDVAGMTRCQLSRDIYSTNGKVLLLEKGSHIVGEYQAGLEQGQGQARIFVLWDRIETPTGVILDLASPGTDSLGRSGHSGYVDGHFGQRFGSAMLLSLIGDVGTYYANKSKGNTNKIQFGDTIGGTKDLASIALQDSIHIKPTLYKNQGEHINVFVARDLDFRSVYELKLSQ</sequence>
<accession>A0A3L8PVP7</accession>
<evidence type="ECO:0000313" key="9">
    <source>
        <dbReference type="EMBL" id="RLV59485.1"/>
    </source>
</evidence>
<dbReference type="Pfam" id="PF03743">
    <property type="entry name" value="TrbI"/>
    <property type="match status" value="1"/>
</dbReference>
<evidence type="ECO:0000256" key="5">
    <source>
        <dbReference type="ARBA" id="ARBA00022989"/>
    </source>
</evidence>
<dbReference type="InterPro" id="IPR042217">
    <property type="entry name" value="T4SS_VirB10/TrbI"/>
</dbReference>
<dbReference type="Gene3D" id="2.40.128.260">
    <property type="entry name" value="Type IV secretion system, VirB10/TraB/TrbI"/>
    <property type="match status" value="2"/>
</dbReference>
<keyword evidence="4 8" id="KW-0812">Transmembrane</keyword>
<comment type="caution">
    <text evidence="9">The sequence shown here is derived from an EMBL/GenBank/DDBJ whole genome shotgun (WGS) entry which is preliminary data.</text>
</comment>
<gene>
    <name evidence="9" type="ORF">D5018_11910</name>
</gene>
<keyword evidence="5 8" id="KW-1133">Transmembrane helix</keyword>
<evidence type="ECO:0000256" key="7">
    <source>
        <dbReference type="SAM" id="MobiDB-lite"/>
    </source>
</evidence>
<keyword evidence="10" id="KW-1185">Reference proteome</keyword>
<reference evidence="9 10" key="1">
    <citation type="submission" date="2018-09" db="EMBL/GenBank/DDBJ databases">
        <title>Phylogeny of the Shewanellaceae, and recommendation for two new genera, Pseudoshewanella and Parashewanella.</title>
        <authorList>
            <person name="Wang G."/>
        </authorList>
    </citation>
    <scope>NUCLEOTIDE SEQUENCE [LARGE SCALE GENOMIC DNA]</scope>
    <source>
        <strain evidence="9 10">C51</strain>
    </source>
</reference>
<feature type="region of interest" description="Disordered" evidence="7">
    <location>
        <begin position="97"/>
        <end position="140"/>
    </location>
</feature>
<comment type="subcellular location">
    <subcellularLocation>
        <location evidence="1">Cell membrane</location>
        <topology evidence="1">Single-pass membrane protein</topology>
    </subcellularLocation>
</comment>
<name>A0A3L8PVP7_9GAMM</name>
<feature type="compositionally biased region" description="Low complexity" evidence="7">
    <location>
        <begin position="112"/>
        <end position="123"/>
    </location>
</feature>
<dbReference type="GO" id="GO:0005886">
    <property type="term" value="C:plasma membrane"/>
    <property type="evidence" value="ECO:0007669"/>
    <property type="project" value="UniProtKB-SubCell"/>
</dbReference>
<comment type="similarity">
    <text evidence="2">Belongs to the TrbI/VirB10 family.</text>
</comment>
<feature type="transmembrane region" description="Helical" evidence="8">
    <location>
        <begin position="59"/>
        <end position="79"/>
    </location>
</feature>
<feature type="compositionally biased region" description="Low complexity" evidence="7">
    <location>
        <begin position="170"/>
        <end position="180"/>
    </location>
</feature>
<feature type="region of interest" description="Disordered" evidence="7">
    <location>
        <begin position="170"/>
        <end position="196"/>
    </location>
</feature>
<dbReference type="CDD" id="cd16429">
    <property type="entry name" value="VirB10"/>
    <property type="match status" value="1"/>
</dbReference>
<dbReference type="OrthoDB" id="9766860at2"/>
<evidence type="ECO:0000256" key="2">
    <source>
        <dbReference type="ARBA" id="ARBA00010265"/>
    </source>
</evidence>
<organism evidence="9 10">
    <name type="scientific">Parashewanella curva</name>
    <dbReference type="NCBI Taxonomy" id="2338552"/>
    <lineage>
        <taxon>Bacteria</taxon>
        <taxon>Pseudomonadati</taxon>
        <taxon>Pseudomonadota</taxon>
        <taxon>Gammaproteobacteria</taxon>
        <taxon>Alteromonadales</taxon>
        <taxon>Shewanellaceae</taxon>
        <taxon>Parashewanella</taxon>
    </lineage>
</organism>